<accession>A0ABR1TPQ8</accession>
<gene>
    <name evidence="1" type="ORF">PG994_010297</name>
</gene>
<dbReference type="RefSeq" id="XP_066710816.1">
    <property type="nucleotide sequence ID" value="XM_066861706.1"/>
</dbReference>
<organism evidence="1 2">
    <name type="scientific">Apiospora phragmitis</name>
    <dbReference type="NCBI Taxonomy" id="2905665"/>
    <lineage>
        <taxon>Eukaryota</taxon>
        <taxon>Fungi</taxon>
        <taxon>Dikarya</taxon>
        <taxon>Ascomycota</taxon>
        <taxon>Pezizomycotina</taxon>
        <taxon>Sordariomycetes</taxon>
        <taxon>Xylariomycetidae</taxon>
        <taxon>Amphisphaeriales</taxon>
        <taxon>Apiosporaceae</taxon>
        <taxon>Apiospora</taxon>
    </lineage>
</organism>
<evidence type="ECO:0000313" key="2">
    <source>
        <dbReference type="Proteomes" id="UP001480595"/>
    </source>
</evidence>
<reference evidence="1 2" key="1">
    <citation type="submission" date="2023-01" db="EMBL/GenBank/DDBJ databases">
        <title>Analysis of 21 Apiospora genomes using comparative genomics revels a genus with tremendous synthesis potential of carbohydrate active enzymes and secondary metabolites.</title>
        <authorList>
            <person name="Sorensen T."/>
        </authorList>
    </citation>
    <scope>NUCLEOTIDE SEQUENCE [LARGE SCALE GENOMIC DNA]</scope>
    <source>
        <strain evidence="1 2">CBS 135458</strain>
    </source>
</reference>
<comment type="caution">
    <text evidence="1">The sequence shown here is derived from an EMBL/GenBank/DDBJ whole genome shotgun (WGS) entry which is preliminary data.</text>
</comment>
<name>A0ABR1TPQ8_9PEZI</name>
<evidence type="ECO:0000313" key="1">
    <source>
        <dbReference type="EMBL" id="KAK8048567.1"/>
    </source>
</evidence>
<dbReference type="GeneID" id="92094769"/>
<dbReference type="EMBL" id="JAQQWL010000011">
    <property type="protein sequence ID" value="KAK8048567.1"/>
    <property type="molecule type" value="Genomic_DNA"/>
</dbReference>
<sequence length="142" mass="15959">MRPAHTQLASANASAIFLPLRLAHKSFRTLSGLFDQDLPEEDFTMYVASQPVIPYLRPTRGGGMTVTDTVVNQTRLLALPPNTDAKVYIYIRYLAHKTDRRYSAIPLDAQQQNPDPRGRIERIVTALGRQDSGPRSYLDTCE</sequence>
<proteinExistence type="predicted"/>
<dbReference type="Proteomes" id="UP001480595">
    <property type="component" value="Unassembled WGS sequence"/>
</dbReference>
<keyword evidence="2" id="KW-1185">Reference proteome</keyword>
<protein>
    <submittedName>
        <fullName evidence="1">Uncharacterized protein</fullName>
    </submittedName>
</protein>